<feature type="compositionally biased region" description="Basic and acidic residues" evidence="1">
    <location>
        <begin position="134"/>
        <end position="154"/>
    </location>
</feature>
<feature type="compositionally biased region" description="Basic and acidic residues" evidence="1">
    <location>
        <begin position="235"/>
        <end position="247"/>
    </location>
</feature>
<proteinExistence type="predicted"/>
<feature type="compositionally biased region" description="Polar residues" evidence="1">
    <location>
        <begin position="211"/>
        <end position="221"/>
    </location>
</feature>
<protein>
    <submittedName>
        <fullName evidence="3">Uncharacterized protein</fullName>
    </submittedName>
</protein>
<feature type="compositionally biased region" description="Basic and acidic residues" evidence="1">
    <location>
        <begin position="111"/>
        <end position="125"/>
    </location>
</feature>
<feature type="compositionally biased region" description="Basic and acidic residues" evidence="1">
    <location>
        <begin position="188"/>
        <end position="201"/>
    </location>
</feature>
<dbReference type="AlphaFoldDB" id="A0A976XIX1"/>
<feature type="compositionally biased region" description="Basic and acidic residues" evidence="1">
    <location>
        <begin position="64"/>
        <end position="82"/>
    </location>
</feature>
<feature type="region of interest" description="Disordered" evidence="1">
    <location>
        <begin position="111"/>
        <end position="261"/>
    </location>
</feature>
<evidence type="ECO:0000313" key="4">
    <source>
        <dbReference type="Proteomes" id="UP000244811"/>
    </source>
</evidence>
<reference evidence="3" key="1">
    <citation type="submission" date="2022-07" db="EMBL/GenBank/DDBJ databases">
        <title>Evaluation of T. orientalis genome assembly methods using nanopore sequencing and analysis of variation between genomes.</title>
        <authorList>
            <person name="Yam J."/>
            <person name="Micallef M.L."/>
            <person name="Liu M."/>
            <person name="Djordjevic S.P."/>
            <person name="Bogema D.R."/>
            <person name="Jenkins C."/>
        </authorList>
    </citation>
    <scope>NUCLEOTIDE SEQUENCE</scope>
    <source>
        <strain evidence="3">Goon Nure</strain>
    </source>
</reference>
<organism evidence="3 4">
    <name type="scientific">Theileria orientalis</name>
    <dbReference type="NCBI Taxonomy" id="68886"/>
    <lineage>
        <taxon>Eukaryota</taxon>
        <taxon>Sar</taxon>
        <taxon>Alveolata</taxon>
        <taxon>Apicomplexa</taxon>
        <taxon>Aconoidasida</taxon>
        <taxon>Piroplasmida</taxon>
        <taxon>Theileriidae</taxon>
        <taxon>Theileria</taxon>
    </lineage>
</organism>
<evidence type="ECO:0000256" key="1">
    <source>
        <dbReference type="SAM" id="MobiDB-lite"/>
    </source>
</evidence>
<feature type="compositionally biased region" description="Basic residues" evidence="1">
    <location>
        <begin position="155"/>
        <end position="167"/>
    </location>
</feature>
<sequence>MNTIFLTLGALLVLKLGHTSDDKQILEEVHEAVDSIGSEVQRFIRIFEDYIVQQSNPRKKFKRSKSDYGSEENKECAYKHSSIESQLDDEGLEVNVNEKGRFEFVPKQGVEARQKVKDAPNKGEDDCACSSEKNSNEPKSNEKRRPSVHFERHSRSLTRRGARRKRGKGSDSSSERRIPTKSRCRGYKFTDEDTKYDPKHDEEEDLDNEISELTSNLSNTTIDDESKGARRKFRSNSEERYNRRVYGEPEDSSDEETRNFEKEEKNILYNKFKSL</sequence>
<feature type="signal peptide" evidence="2">
    <location>
        <begin position="1"/>
        <end position="19"/>
    </location>
</feature>
<evidence type="ECO:0000256" key="2">
    <source>
        <dbReference type="SAM" id="SignalP"/>
    </source>
</evidence>
<dbReference type="Proteomes" id="UP000244811">
    <property type="component" value="Chromosome 1"/>
</dbReference>
<name>A0A976XIX1_THEOR</name>
<evidence type="ECO:0000313" key="3">
    <source>
        <dbReference type="EMBL" id="UVC49411.1"/>
    </source>
</evidence>
<keyword evidence="2" id="KW-0732">Signal</keyword>
<feature type="region of interest" description="Disordered" evidence="1">
    <location>
        <begin position="58"/>
        <end position="82"/>
    </location>
</feature>
<dbReference type="EMBL" id="CP056069">
    <property type="protein sequence ID" value="UVC49411.1"/>
    <property type="molecule type" value="Genomic_DNA"/>
</dbReference>
<feature type="chain" id="PRO_5037008353" evidence="2">
    <location>
        <begin position="20"/>
        <end position="275"/>
    </location>
</feature>
<gene>
    <name evidence="3" type="ORF">MACK_003242</name>
</gene>
<accession>A0A976XIX1</accession>